<dbReference type="GO" id="GO:0000981">
    <property type="term" value="F:DNA-binding transcription factor activity, RNA polymerase II-specific"/>
    <property type="evidence" value="ECO:0007669"/>
    <property type="project" value="TreeGrafter"/>
</dbReference>
<dbReference type="GO" id="GO:0000978">
    <property type="term" value="F:RNA polymerase II cis-regulatory region sequence-specific DNA binding"/>
    <property type="evidence" value="ECO:0007669"/>
    <property type="project" value="TreeGrafter"/>
</dbReference>
<comment type="subcellular location">
    <subcellularLocation>
        <location evidence="1">Nucleus</location>
    </subcellularLocation>
</comment>
<dbReference type="Gene3D" id="6.10.140.920">
    <property type="match status" value="1"/>
</dbReference>
<evidence type="ECO:0000313" key="9">
    <source>
        <dbReference type="EMBL" id="KAF7126499.1"/>
    </source>
</evidence>
<dbReference type="InterPro" id="IPR033896">
    <property type="entry name" value="MEF2-like_N"/>
</dbReference>
<feature type="region of interest" description="Disordered" evidence="7">
    <location>
        <begin position="513"/>
        <end position="532"/>
    </location>
</feature>
<dbReference type="EMBL" id="WJXA01000011">
    <property type="protein sequence ID" value="KAF7126499.1"/>
    <property type="molecule type" value="Genomic_DNA"/>
</dbReference>
<dbReference type="GO" id="GO:0046983">
    <property type="term" value="F:protein dimerization activity"/>
    <property type="evidence" value="ECO:0007669"/>
    <property type="project" value="InterPro"/>
</dbReference>
<dbReference type="PANTHER" id="PTHR11945">
    <property type="entry name" value="MADS BOX PROTEIN"/>
    <property type="match status" value="1"/>
</dbReference>
<dbReference type="SMART" id="SM00432">
    <property type="entry name" value="MADS"/>
    <property type="match status" value="1"/>
</dbReference>
<dbReference type="GO" id="GO:0005634">
    <property type="term" value="C:nucleus"/>
    <property type="evidence" value="ECO:0007669"/>
    <property type="project" value="UniProtKB-SubCell"/>
</dbReference>
<dbReference type="Gene3D" id="3.40.1810.10">
    <property type="entry name" value="Transcription factor, MADS-box"/>
    <property type="match status" value="1"/>
</dbReference>
<dbReference type="Proteomes" id="UP000626092">
    <property type="component" value="Unassembled WGS sequence"/>
</dbReference>
<accession>A0A834G999</accession>
<proteinExistence type="predicted"/>
<feature type="compositionally biased region" description="Low complexity" evidence="7">
    <location>
        <begin position="395"/>
        <end position="404"/>
    </location>
</feature>
<feature type="coiled-coil region" evidence="6">
    <location>
        <begin position="449"/>
        <end position="505"/>
    </location>
</feature>
<evidence type="ECO:0000256" key="6">
    <source>
        <dbReference type="SAM" id="Coils"/>
    </source>
</evidence>
<reference evidence="9" key="1">
    <citation type="submission" date="2019-11" db="EMBL/GenBank/DDBJ databases">
        <authorList>
            <person name="Liu Y."/>
            <person name="Hou J."/>
            <person name="Li T.-Q."/>
            <person name="Guan C.-H."/>
            <person name="Wu X."/>
            <person name="Wu H.-Z."/>
            <person name="Ling F."/>
            <person name="Zhang R."/>
            <person name="Shi X.-G."/>
            <person name="Ren J.-P."/>
            <person name="Chen E.-F."/>
            <person name="Sun J.-M."/>
        </authorList>
    </citation>
    <scope>NUCLEOTIDE SEQUENCE</scope>
    <source>
        <strain evidence="9">Adult_tree_wgs_1</strain>
        <tissue evidence="9">Leaves</tissue>
    </source>
</reference>
<dbReference type="PRINTS" id="PR00404">
    <property type="entry name" value="MADSDOMAIN"/>
</dbReference>
<dbReference type="AlphaFoldDB" id="A0A834G999"/>
<dbReference type="CDD" id="cd00265">
    <property type="entry name" value="MADS_MEF2_like"/>
    <property type="match status" value="1"/>
</dbReference>
<feature type="compositionally biased region" description="Gly residues" evidence="7">
    <location>
        <begin position="405"/>
        <end position="429"/>
    </location>
</feature>
<evidence type="ECO:0000256" key="1">
    <source>
        <dbReference type="ARBA" id="ARBA00004123"/>
    </source>
</evidence>
<feature type="compositionally biased region" description="Low complexity" evidence="7">
    <location>
        <begin position="521"/>
        <end position="532"/>
    </location>
</feature>
<keyword evidence="2" id="KW-0805">Transcription regulation</keyword>
<evidence type="ECO:0000256" key="3">
    <source>
        <dbReference type="ARBA" id="ARBA00023125"/>
    </source>
</evidence>
<sequence length="532" mass="55011">MPRRTSKGRQRIAMARIENESNLQVTFSKRRSGLFKKASEIATLCGVEVVIIVFSPGHKVFSFGHPSVEEIINRFLTGTPPPSSPTNQLMEAHRNACARDLNIKLANIQAMLEVERQRATALDHARALSSSRRQCQWEAPLQELNLYELMELEGAMEGLKANVEKQIERFVQEHQQNPLNFSQGLSSFGGGGSGSFGGGGSSSLGGAGTDVFSFPSSTPSSFGEGGICVSQFLKGSRLFRGAGGTGGALSFPTGPNSFGAGCSSGGALSLPTGPNSFGAGGSSGSALSFSTGPNFSRGGGGTPTFSTGLSSFGGGDALPFSIGKDLSRGGGSGVLPFSRGSSSFGGGGALPFSTWSSTSVGGRSSISGTLPFPGDGNVFPVSPGPSSFGQGGALSFPSRPSSFGSGSGSGGGAFPFSRGGDGAGTGGGRRSCVSNQARGCNLDKRDNELIALKNALEVEKKRAKELRKAGEAEKNKNPLLRVPMKELSLEQLVELRDKMVKLREKVCERVVELKEQEAANPSSSGRGEGPSS</sequence>
<keyword evidence="5" id="KW-0539">Nucleus</keyword>
<evidence type="ECO:0000259" key="8">
    <source>
        <dbReference type="PROSITE" id="PS50066"/>
    </source>
</evidence>
<gene>
    <name evidence="9" type="ORF">RHSIM_Rhsim11G0149300</name>
</gene>
<keyword evidence="10" id="KW-1185">Reference proteome</keyword>
<evidence type="ECO:0000313" key="10">
    <source>
        <dbReference type="Proteomes" id="UP000626092"/>
    </source>
</evidence>
<comment type="caution">
    <text evidence="9">The sequence shown here is derived from an EMBL/GenBank/DDBJ whole genome shotgun (WGS) entry which is preliminary data.</text>
</comment>
<dbReference type="GO" id="GO:0045944">
    <property type="term" value="P:positive regulation of transcription by RNA polymerase II"/>
    <property type="evidence" value="ECO:0007669"/>
    <property type="project" value="InterPro"/>
</dbReference>
<dbReference type="InterPro" id="IPR002100">
    <property type="entry name" value="TF_MADSbox"/>
</dbReference>
<dbReference type="PANTHER" id="PTHR11945:SF776">
    <property type="entry name" value="AGAMOUS-LIKE 50-RELATED"/>
    <property type="match status" value="1"/>
</dbReference>
<evidence type="ECO:0000256" key="7">
    <source>
        <dbReference type="SAM" id="MobiDB-lite"/>
    </source>
</evidence>
<evidence type="ECO:0000256" key="5">
    <source>
        <dbReference type="ARBA" id="ARBA00023242"/>
    </source>
</evidence>
<dbReference type="PROSITE" id="PS50066">
    <property type="entry name" value="MADS_BOX_2"/>
    <property type="match status" value="1"/>
</dbReference>
<dbReference type="SUPFAM" id="SSF55455">
    <property type="entry name" value="SRF-like"/>
    <property type="match status" value="1"/>
</dbReference>
<keyword evidence="3" id="KW-0238">DNA-binding</keyword>
<dbReference type="FunFam" id="3.40.1810.10:FF:000006">
    <property type="entry name" value="Agamous-like MADS-box protein AGL62"/>
    <property type="match status" value="1"/>
</dbReference>
<protein>
    <recommendedName>
        <fullName evidence="8">MADS-box domain-containing protein</fullName>
    </recommendedName>
</protein>
<feature type="region of interest" description="Disordered" evidence="7">
    <location>
        <begin position="377"/>
        <end position="430"/>
    </location>
</feature>
<feature type="domain" description="MADS-box" evidence="8">
    <location>
        <begin position="7"/>
        <end position="67"/>
    </location>
</feature>
<name>A0A834G999_RHOSS</name>
<organism evidence="9 10">
    <name type="scientific">Rhododendron simsii</name>
    <name type="common">Sims's rhododendron</name>
    <dbReference type="NCBI Taxonomy" id="118357"/>
    <lineage>
        <taxon>Eukaryota</taxon>
        <taxon>Viridiplantae</taxon>
        <taxon>Streptophyta</taxon>
        <taxon>Embryophyta</taxon>
        <taxon>Tracheophyta</taxon>
        <taxon>Spermatophyta</taxon>
        <taxon>Magnoliopsida</taxon>
        <taxon>eudicotyledons</taxon>
        <taxon>Gunneridae</taxon>
        <taxon>Pentapetalae</taxon>
        <taxon>asterids</taxon>
        <taxon>Ericales</taxon>
        <taxon>Ericaceae</taxon>
        <taxon>Ericoideae</taxon>
        <taxon>Rhodoreae</taxon>
        <taxon>Rhododendron</taxon>
    </lineage>
</organism>
<evidence type="ECO:0000256" key="2">
    <source>
        <dbReference type="ARBA" id="ARBA00023015"/>
    </source>
</evidence>
<dbReference type="Pfam" id="PF00319">
    <property type="entry name" value="SRF-TF"/>
    <property type="match status" value="1"/>
</dbReference>
<keyword evidence="4" id="KW-0804">Transcription</keyword>
<dbReference type="InterPro" id="IPR036879">
    <property type="entry name" value="TF_MADSbox_sf"/>
</dbReference>
<evidence type="ECO:0000256" key="4">
    <source>
        <dbReference type="ARBA" id="ARBA00023163"/>
    </source>
</evidence>
<dbReference type="OrthoDB" id="1933443at2759"/>
<keyword evidence="6" id="KW-0175">Coiled coil</keyword>